<comment type="caution">
    <text evidence="4">The sequence shown here is derived from an EMBL/GenBank/DDBJ whole genome shotgun (WGS) entry which is preliminary data.</text>
</comment>
<dbReference type="Gene3D" id="3.40.710.10">
    <property type="entry name" value="DD-peptidase/beta-lactamase superfamily"/>
    <property type="match status" value="1"/>
</dbReference>
<evidence type="ECO:0000256" key="2">
    <source>
        <dbReference type="SAM" id="SignalP"/>
    </source>
</evidence>
<feature type="signal peptide" evidence="2">
    <location>
        <begin position="1"/>
        <end position="32"/>
    </location>
</feature>
<evidence type="ECO:0000313" key="4">
    <source>
        <dbReference type="EMBL" id="MCP1259372.1"/>
    </source>
</evidence>
<reference evidence="4 5" key="1">
    <citation type="submission" date="2022-06" db="EMBL/GenBank/DDBJ databases">
        <title>Acetobacer genomes from food samples.</title>
        <authorList>
            <person name="Sombolestani A."/>
        </authorList>
    </citation>
    <scope>NUCLEOTIDE SEQUENCE [LARGE SCALE GENOMIC DNA]</scope>
    <source>
        <strain evidence="4 5">R-83285</strain>
    </source>
</reference>
<dbReference type="InterPro" id="IPR012338">
    <property type="entry name" value="Beta-lactam/transpept-like"/>
</dbReference>
<dbReference type="Pfam" id="PF00144">
    <property type="entry name" value="Beta-lactamase"/>
    <property type="match status" value="1"/>
</dbReference>
<dbReference type="SUPFAM" id="SSF56601">
    <property type="entry name" value="beta-lactamase/transpeptidase-like"/>
    <property type="match status" value="1"/>
</dbReference>
<feature type="chain" id="PRO_5047018249" evidence="2">
    <location>
        <begin position="33"/>
        <end position="393"/>
    </location>
</feature>
<proteinExistence type="predicted"/>
<name>A0ABT1F2D2_9PROT</name>
<organism evidence="4 5">
    <name type="scientific">Acetobacter lambici</name>
    <dbReference type="NCBI Taxonomy" id="1332824"/>
    <lineage>
        <taxon>Bacteria</taxon>
        <taxon>Pseudomonadati</taxon>
        <taxon>Pseudomonadota</taxon>
        <taxon>Alphaproteobacteria</taxon>
        <taxon>Acetobacterales</taxon>
        <taxon>Acetobacteraceae</taxon>
        <taxon>Acetobacter</taxon>
    </lineage>
</organism>
<evidence type="ECO:0000313" key="5">
    <source>
        <dbReference type="Proteomes" id="UP001523528"/>
    </source>
</evidence>
<keyword evidence="1" id="KW-0378">Hydrolase</keyword>
<keyword evidence="5" id="KW-1185">Reference proteome</keyword>
<keyword evidence="2" id="KW-0732">Signal</keyword>
<evidence type="ECO:0000259" key="3">
    <source>
        <dbReference type="Pfam" id="PF00144"/>
    </source>
</evidence>
<dbReference type="InterPro" id="IPR050789">
    <property type="entry name" value="Diverse_Enzym_Activities"/>
</dbReference>
<sequence length="393" mass="42693">MPLPALLTRRKILQTGLAHATCLASTFPLAHAQQPQPTPFAPVDEIFRKAIQNGRMPGAVAAIGHEGQMVWKGVFGQRALLPTAEAMTWNTIFDMASLTKVLITAPAIMQFYEQGQIALDTPACHYLPAFAANGKQNITIRQLLTHYSGLAPDMDLSFAWQGKQTGVQMLMNSVPQTPPGERFVYSDLNFITLGLIVERLSGQSLAAYATDHILKPLGLHNSFFLPPSSQQLNIAPTQFDENGQMLRGVVHDPSARRMGGFAGHAGLFSCAQDTVTYAHAMLDKLAGLPSPFPLQAETLHLMSTPQQPAGKTDLRGLGWDIATHYSTARGAYFPATSFGHTGFTGTSLWLEPNNRSFVIILTNRVHPYGQGNVVALRRDVATAAALALRTMDH</sequence>
<protein>
    <submittedName>
        <fullName evidence="4">Beta-lactamase family protein</fullName>
    </submittedName>
</protein>
<accession>A0ABT1F2D2</accession>
<gene>
    <name evidence="4" type="ORF">NKW50_12285</name>
</gene>
<dbReference type="Proteomes" id="UP001523528">
    <property type="component" value="Unassembled WGS sequence"/>
</dbReference>
<dbReference type="PANTHER" id="PTHR43283:SF11">
    <property type="entry name" value="BETA-LACTAMASE-RELATED DOMAIN-CONTAINING PROTEIN"/>
    <property type="match status" value="1"/>
</dbReference>
<evidence type="ECO:0000256" key="1">
    <source>
        <dbReference type="ARBA" id="ARBA00022801"/>
    </source>
</evidence>
<dbReference type="EMBL" id="JAMYZZ010000029">
    <property type="protein sequence ID" value="MCP1259372.1"/>
    <property type="molecule type" value="Genomic_DNA"/>
</dbReference>
<dbReference type="InterPro" id="IPR001466">
    <property type="entry name" value="Beta-lactam-related"/>
</dbReference>
<dbReference type="PANTHER" id="PTHR43283">
    <property type="entry name" value="BETA-LACTAMASE-RELATED"/>
    <property type="match status" value="1"/>
</dbReference>
<dbReference type="RefSeq" id="WP_165992434.1">
    <property type="nucleotide sequence ID" value="NZ_JAMYZY010000035.1"/>
</dbReference>
<feature type="domain" description="Beta-lactamase-related" evidence="3">
    <location>
        <begin position="43"/>
        <end position="374"/>
    </location>
</feature>